<dbReference type="InterPro" id="IPR013483">
    <property type="entry name" value="MoaA"/>
</dbReference>
<dbReference type="Gene3D" id="3.20.20.70">
    <property type="entry name" value="Aldolase class I"/>
    <property type="match status" value="1"/>
</dbReference>
<evidence type="ECO:0000313" key="14">
    <source>
        <dbReference type="EMBL" id="AMY24403.1"/>
    </source>
</evidence>
<dbReference type="PROSITE" id="PS51918">
    <property type="entry name" value="RADICAL_SAM"/>
    <property type="match status" value="1"/>
</dbReference>
<dbReference type="KEGG" id="rhs:A3Q41_03112"/>
<evidence type="ECO:0000256" key="6">
    <source>
        <dbReference type="ARBA" id="ARBA00023004"/>
    </source>
</evidence>
<feature type="binding site" evidence="12">
    <location>
        <position position="292"/>
    </location>
    <ligand>
        <name>[4Fe-4S] cluster</name>
        <dbReference type="ChEBI" id="CHEBI:49883"/>
        <label>2</label>
        <note>4Fe-4S-substrate</note>
    </ligand>
</feature>
<evidence type="ECO:0000256" key="10">
    <source>
        <dbReference type="ARBA" id="ARBA00023239"/>
    </source>
</evidence>
<evidence type="ECO:0000256" key="7">
    <source>
        <dbReference type="ARBA" id="ARBA00023014"/>
    </source>
</evidence>
<sequence>MGDPVRAVRNHPTDLGSGTVDARGRALRDLRISVTDRCNFRCVYCMPRAEFGPDHRFLDTGRLLSFDEIDRVARAAATIGIRKIRLTGGEPLLRAGIATLIERLSAIDGVDLAMTTNGSLLAAQAASLYAAGLKRVTVSLDSIDPTTFARMSDTRVPVRTVLDGIDAAVCAGMSPVKVNVVVRRGVNGDSILDLAERFRGTGIVVRFIEYMDVGATNRWEMAQVTDVDSIVDIIGAAHPLERIESMYDGEVATRYRYRDGSGEIGVIGSVSKPFCGSCTRARLSADGQVYTCLFASAGTDLRALLRSGASQDALVARLSALWNSRDDRYSELRAGSGDTPAGERIEMSYIGG</sequence>
<protein>
    <recommendedName>
        <fullName evidence="1 12">GTP 3',8-cyclase</fullName>
        <ecNumber evidence="1 12">4.1.99.22</ecNumber>
    </recommendedName>
    <alternativeName>
        <fullName evidence="12">Molybdenum cofactor biosynthesis protein A</fullName>
    </alternativeName>
</protein>
<keyword evidence="7 12" id="KW-0411">Iron-sulfur</keyword>
<evidence type="ECO:0000256" key="2">
    <source>
        <dbReference type="ARBA" id="ARBA00022485"/>
    </source>
</evidence>
<dbReference type="Pfam" id="PF04055">
    <property type="entry name" value="Radical_SAM"/>
    <property type="match status" value="1"/>
</dbReference>
<dbReference type="AlphaFoldDB" id="A0A143QML5"/>
<comment type="cofactor">
    <cofactor evidence="12">
        <name>[4Fe-4S] cluster</name>
        <dbReference type="ChEBI" id="CHEBI:49883"/>
    </cofactor>
    <text evidence="12">Binds 2 [4Fe-4S] clusters. Binds 1 [4Fe-4S] cluster coordinated with 3 cysteines and an exchangeable S-adenosyl-L-methionine and 1 [4Fe-4S] cluster coordinated with 3 cysteines and the GTP-derived substrate.</text>
</comment>
<reference evidence="15" key="2">
    <citation type="submission" date="2016-04" db="EMBL/GenBank/DDBJ databases">
        <title>Complete Genome and Plasmid Sequences for Rhodococcus fascians D188 and Draft Sequences for Rhodococcus spp. Isolates PBTS 1 and PBTS 2.</title>
        <authorList>
            <person name="Stamer R."/>
            <person name="Vereecke D."/>
            <person name="Zhang Y."/>
            <person name="Schilkey F."/>
            <person name="Devitt N."/>
            <person name="Randall J."/>
        </authorList>
    </citation>
    <scope>NUCLEOTIDE SEQUENCE [LARGE SCALE GENOMIC DNA]</scope>
    <source>
        <strain evidence="15">PBTS2</strain>
    </source>
</reference>
<reference evidence="14 15" key="1">
    <citation type="journal article" date="2016" name="Genome Announc.">
        <title>Complete Genome and Plasmid Sequences for Rhodococcus fascians D188 and Draft Sequences for Rhodococcus Isolates PBTS 1 and PBTS 2.</title>
        <authorList>
            <person name="Stamler R.A."/>
            <person name="Vereecke D."/>
            <person name="Zhang Y."/>
            <person name="Schilkey F."/>
            <person name="Devitt N."/>
            <person name="Randall J.J."/>
        </authorList>
    </citation>
    <scope>NUCLEOTIDE SEQUENCE [LARGE SCALE GENOMIC DNA]</scope>
    <source>
        <strain evidence="14 15">PBTS2</strain>
    </source>
</reference>
<comment type="pathway">
    <text evidence="12">Cofactor biosynthesis; molybdopterin biosynthesis.</text>
</comment>
<dbReference type="SUPFAM" id="SSF102114">
    <property type="entry name" value="Radical SAM enzymes"/>
    <property type="match status" value="1"/>
</dbReference>
<evidence type="ECO:0000256" key="1">
    <source>
        <dbReference type="ARBA" id="ARBA00012167"/>
    </source>
</evidence>
<comment type="function">
    <text evidence="12">Catalyzes the cyclization of GTP to (8S)-3',8-cyclo-7,8-dihydroguanosine 5'-triphosphate.</text>
</comment>
<dbReference type="GO" id="GO:0051539">
    <property type="term" value="F:4 iron, 4 sulfur cluster binding"/>
    <property type="evidence" value="ECO:0007669"/>
    <property type="project" value="UniProtKB-UniRule"/>
</dbReference>
<dbReference type="Proteomes" id="UP000076038">
    <property type="component" value="Chromosome"/>
</dbReference>
<evidence type="ECO:0000256" key="4">
    <source>
        <dbReference type="ARBA" id="ARBA00022723"/>
    </source>
</evidence>
<evidence type="ECO:0000256" key="12">
    <source>
        <dbReference type="HAMAP-Rule" id="MF_01225"/>
    </source>
</evidence>
<dbReference type="RefSeq" id="WP_048319844.1">
    <property type="nucleotide sequence ID" value="NZ_CP015220.1"/>
</dbReference>
<dbReference type="InterPro" id="IPR058240">
    <property type="entry name" value="rSAM_sf"/>
</dbReference>
<organism evidence="14 15">
    <name type="scientific">Rhodococcoides fascians</name>
    <name type="common">Rhodococcus fascians</name>
    <dbReference type="NCBI Taxonomy" id="1828"/>
    <lineage>
        <taxon>Bacteria</taxon>
        <taxon>Bacillati</taxon>
        <taxon>Actinomycetota</taxon>
        <taxon>Actinomycetes</taxon>
        <taxon>Mycobacteriales</taxon>
        <taxon>Nocardiaceae</taxon>
        <taxon>Rhodococcoides</taxon>
    </lineage>
</organism>
<dbReference type="SFLD" id="SFLDG01067">
    <property type="entry name" value="SPASM/twitch_domain_containing"/>
    <property type="match status" value="1"/>
</dbReference>
<dbReference type="GO" id="GO:0006777">
    <property type="term" value="P:Mo-molybdopterin cofactor biosynthetic process"/>
    <property type="evidence" value="ECO:0007669"/>
    <property type="project" value="UniProtKB-UniRule"/>
</dbReference>
<feature type="binding site" evidence="12">
    <location>
        <position position="89"/>
    </location>
    <ligand>
        <name>S-adenosyl-L-methionine</name>
        <dbReference type="ChEBI" id="CHEBI:59789"/>
    </ligand>
</feature>
<dbReference type="CDD" id="cd01335">
    <property type="entry name" value="Radical_SAM"/>
    <property type="match status" value="1"/>
</dbReference>
<dbReference type="InterPro" id="IPR000385">
    <property type="entry name" value="MoaA_NifB_PqqE_Fe-S-bd_CS"/>
</dbReference>
<comment type="catalytic activity">
    <reaction evidence="11 12">
        <text>GTP + AH2 + S-adenosyl-L-methionine = (8S)-3',8-cyclo-7,8-dihydroguanosine 5'-triphosphate + 5'-deoxyadenosine + L-methionine + A + H(+)</text>
        <dbReference type="Rhea" id="RHEA:49576"/>
        <dbReference type="ChEBI" id="CHEBI:13193"/>
        <dbReference type="ChEBI" id="CHEBI:15378"/>
        <dbReference type="ChEBI" id="CHEBI:17319"/>
        <dbReference type="ChEBI" id="CHEBI:17499"/>
        <dbReference type="ChEBI" id="CHEBI:37565"/>
        <dbReference type="ChEBI" id="CHEBI:57844"/>
        <dbReference type="ChEBI" id="CHEBI:59789"/>
        <dbReference type="ChEBI" id="CHEBI:131766"/>
        <dbReference type="EC" id="4.1.99.22"/>
    </reaction>
</comment>
<accession>A0A143QML5</accession>
<dbReference type="InterPro" id="IPR010505">
    <property type="entry name" value="MoaA_twitch"/>
</dbReference>
<proteinExistence type="inferred from homology"/>
<keyword evidence="8 12" id="KW-0342">GTP-binding</keyword>
<dbReference type="NCBIfam" id="TIGR02666">
    <property type="entry name" value="moaA"/>
    <property type="match status" value="1"/>
</dbReference>
<keyword evidence="5 12" id="KW-0547">Nucleotide-binding</keyword>
<dbReference type="GO" id="GO:0061798">
    <property type="term" value="F:GTP 3',8'-cyclase activity"/>
    <property type="evidence" value="ECO:0007669"/>
    <property type="project" value="UniProtKB-UniRule"/>
</dbReference>
<dbReference type="CDD" id="cd21117">
    <property type="entry name" value="Twitch_MoaA"/>
    <property type="match status" value="1"/>
</dbReference>
<dbReference type="Pfam" id="PF06463">
    <property type="entry name" value="Mob_synth_C"/>
    <property type="match status" value="1"/>
</dbReference>
<keyword evidence="10 12" id="KW-0456">Lyase</keyword>
<dbReference type="EMBL" id="CP015220">
    <property type="protein sequence ID" value="AMY24403.1"/>
    <property type="molecule type" value="Genomic_DNA"/>
</dbReference>
<keyword evidence="15" id="KW-1185">Reference proteome</keyword>
<dbReference type="HAMAP" id="MF_01225_B">
    <property type="entry name" value="MoaA_B"/>
    <property type="match status" value="1"/>
</dbReference>
<keyword evidence="4 12" id="KW-0479">Metal-binding</keyword>
<dbReference type="InterPro" id="IPR007197">
    <property type="entry name" value="rSAM"/>
</dbReference>
<feature type="binding site" evidence="12">
    <location>
        <position position="211"/>
    </location>
    <ligand>
        <name>S-adenosyl-L-methionine</name>
        <dbReference type="ChEBI" id="CHEBI:59789"/>
    </ligand>
</feature>
<feature type="binding site" evidence="12">
    <location>
        <position position="139"/>
    </location>
    <ligand>
        <name>S-adenosyl-L-methionine</name>
        <dbReference type="ChEBI" id="CHEBI:59789"/>
    </ligand>
</feature>
<dbReference type="PANTHER" id="PTHR22960">
    <property type="entry name" value="MOLYBDOPTERIN COFACTOR SYNTHESIS PROTEIN A"/>
    <property type="match status" value="1"/>
</dbReference>
<feature type="binding site" evidence="12">
    <location>
        <position position="177"/>
    </location>
    <ligand>
        <name>GTP</name>
        <dbReference type="ChEBI" id="CHEBI:37565"/>
    </ligand>
</feature>
<feature type="binding site" evidence="12">
    <location>
        <position position="278"/>
    </location>
    <ligand>
        <name>[4Fe-4S] cluster</name>
        <dbReference type="ChEBI" id="CHEBI:49883"/>
        <label>2</label>
        <note>4Fe-4S-substrate</note>
    </ligand>
</feature>
<feature type="binding site" evidence="12">
    <location>
        <position position="85"/>
    </location>
    <ligand>
        <name>GTP</name>
        <dbReference type="ChEBI" id="CHEBI:37565"/>
    </ligand>
</feature>
<dbReference type="InterPro" id="IPR040064">
    <property type="entry name" value="MoaA-like"/>
</dbReference>
<feature type="binding site" evidence="12">
    <location>
        <position position="45"/>
    </location>
    <ligand>
        <name>[4Fe-4S] cluster</name>
        <dbReference type="ChEBI" id="CHEBI:49883"/>
        <label>1</label>
        <note>4Fe-4S-S-AdoMet</note>
    </ligand>
</feature>
<dbReference type="InterPro" id="IPR006638">
    <property type="entry name" value="Elp3/MiaA/NifB-like_rSAM"/>
</dbReference>
<evidence type="ECO:0000256" key="8">
    <source>
        <dbReference type="ARBA" id="ARBA00023134"/>
    </source>
</evidence>
<feature type="binding site" evidence="12">
    <location>
        <position position="38"/>
    </location>
    <ligand>
        <name>[4Fe-4S] cluster</name>
        <dbReference type="ChEBI" id="CHEBI:49883"/>
        <label>1</label>
        <note>4Fe-4S-S-AdoMet</note>
    </ligand>
</feature>
<keyword evidence="2 12" id="KW-0004">4Fe-4S</keyword>
<dbReference type="InterPro" id="IPR050105">
    <property type="entry name" value="MoCo_biosynth_MoaA/MoaC"/>
</dbReference>
<dbReference type="EC" id="4.1.99.22" evidence="1 12"/>
<dbReference type="SFLD" id="SFLDS00029">
    <property type="entry name" value="Radical_SAM"/>
    <property type="match status" value="1"/>
</dbReference>
<feature type="binding site" evidence="12">
    <location>
        <position position="44"/>
    </location>
    <ligand>
        <name>S-adenosyl-L-methionine</name>
        <dbReference type="ChEBI" id="CHEBI:59789"/>
    </ligand>
</feature>
<dbReference type="UniPathway" id="UPA00344"/>
<evidence type="ECO:0000313" key="15">
    <source>
        <dbReference type="Proteomes" id="UP000076038"/>
    </source>
</evidence>
<dbReference type="PATRIC" id="fig|1653479.3.peg.3148"/>
<feature type="binding site" evidence="12">
    <location>
        <position position="42"/>
    </location>
    <ligand>
        <name>[4Fe-4S] cluster</name>
        <dbReference type="ChEBI" id="CHEBI:49883"/>
        <label>1</label>
        <note>4Fe-4S-S-AdoMet</note>
    </ligand>
</feature>
<keyword evidence="6 12" id="KW-0408">Iron</keyword>
<dbReference type="GO" id="GO:0061799">
    <property type="term" value="F:cyclic pyranopterin monophosphate synthase activity"/>
    <property type="evidence" value="ECO:0007669"/>
    <property type="project" value="TreeGrafter"/>
</dbReference>
<evidence type="ECO:0000256" key="9">
    <source>
        <dbReference type="ARBA" id="ARBA00023150"/>
    </source>
</evidence>
<name>A0A143QML5_RHOFA</name>
<feature type="binding site" evidence="12">
    <location>
        <position position="31"/>
    </location>
    <ligand>
        <name>GTP</name>
        <dbReference type="ChEBI" id="CHEBI:37565"/>
    </ligand>
</feature>
<feature type="binding site" evidence="12">
    <location>
        <position position="275"/>
    </location>
    <ligand>
        <name>[4Fe-4S] cluster</name>
        <dbReference type="ChEBI" id="CHEBI:49883"/>
        <label>2</label>
        <note>4Fe-4S-substrate</note>
    </ligand>
</feature>
<evidence type="ECO:0000256" key="5">
    <source>
        <dbReference type="ARBA" id="ARBA00022741"/>
    </source>
</evidence>
<dbReference type="GO" id="GO:1904047">
    <property type="term" value="F:S-adenosyl-L-methionine binding"/>
    <property type="evidence" value="ECO:0007669"/>
    <property type="project" value="UniProtKB-UniRule"/>
</dbReference>
<dbReference type="PANTHER" id="PTHR22960:SF0">
    <property type="entry name" value="MOLYBDENUM COFACTOR BIOSYNTHESIS PROTEIN 1"/>
    <property type="match status" value="1"/>
</dbReference>
<dbReference type="PROSITE" id="PS01305">
    <property type="entry name" value="MOAA_NIFB_PQQE"/>
    <property type="match status" value="1"/>
</dbReference>
<comment type="similarity">
    <text evidence="12">Belongs to the radical SAM superfamily. MoaA family.</text>
</comment>
<keyword evidence="9 12" id="KW-0501">Molybdenum cofactor biosynthesis</keyword>
<dbReference type="GO" id="GO:0046872">
    <property type="term" value="F:metal ion binding"/>
    <property type="evidence" value="ECO:0007669"/>
    <property type="project" value="UniProtKB-KW"/>
</dbReference>
<dbReference type="GO" id="GO:0005525">
    <property type="term" value="F:GTP binding"/>
    <property type="evidence" value="ECO:0007669"/>
    <property type="project" value="UniProtKB-UniRule"/>
</dbReference>
<dbReference type="SFLD" id="SFLDG01386">
    <property type="entry name" value="main_SPASM_domain-containing"/>
    <property type="match status" value="1"/>
</dbReference>
<evidence type="ECO:0000256" key="11">
    <source>
        <dbReference type="ARBA" id="ARBA00048697"/>
    </source>
</evidence>
<feature type="binding site" evidence="12">
    <location>
        <position position="115"/>
    </location>
    <ligand>
        <name>GTP</name>
        <dbReference type="ChEBI" id="CHEBI:37565"/>
    </ligand>
</feature>
<evidence type="ECO:0000256" key="3">
    <source>
        <dbReference type="ARBA" id="ARBA00022691"/>
    </source>
</evidence>
<dbReference type="SFLD" id="SFLDG01383">
    <property type="entry name" value="cyclic_pyranopterin_phosphate"/>
    <property type="match status" value="1"/>
</dbReference>
<dbReference type="InterPro" id="IPR013785">
    <property type="entry name" value="Aldolase_TIM"/>
</dbReference>
<gene>
    <name evidence="12 14" type="primary">moaA</name>
    <name evidence="14" type="ORF">A3Q41_03112</name>
</gene>
<feature type="domain" description="Radical SAM core" evidence="13">
    <location>
        <begin position="22"/>
        <end position="250"/>
    </location>
</feature>
<feature type="binding site" evidence="12">
    <location>
        <begin position="280"/>
        <end position="282"/>
    </location>
    <ligand>
        <name>GTP</name>
        <dbReference type="ChEBI" id="CHEBI:37565"/>
    </ligand>
</feature>
<dbReference type="SMART" id="SM00729">
    <property type="entry name" value="Elp3"/>
    <property type="match status" value="1"/>
</dbReference>
<keyword evidence="3 12" id="KW-0949">S-adenosyl-L-methionine</keyword>
<comment type="subunit">
    <text evidence="12">Monomer and homodimer.</text>
</comment>
<evidence type="ECO:0000259" key="13">
    <source>
        <dbReference type="PROSITE" id="PS51918"/>
    </source>
</evidence>